<dbReference type="AlphaFoldDB" id="A0A179B3Y0"/>
<keyword evidence="7" id="KW-0472">Membrane</keyword>
<dbReference type="RefSeq" id="WP_009198189.1">
    <property type="nucleotide sequence ID" value="NZ_LVZK01000001.1"/>
</dbReference>
<feature type="compositionally biased region" description="Low complexity" evidence="8">
    <location>
        <begin position="114"/>
        <end position="133"/>
    </location>
</feature>
<evidence type="ECO:0000256" key="7">
    <source>
        <dbReference type="ARBA" id="ARBA00023136"/>
    </source>
</evidence>
<dbReference type="Pfam" id="PF02416">
    <property type="entry name" value="TatA_B_E"/>
    <property type="match status" value="1"/>
</dbReference>
<evidence type="ECO:0000256" key="5">
    <source>
        <dbReference type="ARBA" id="ARBA00022989"/>
    </source>
</evidence>
<evidence type="ECO:0000313" key="10">
    <source>
        <dbReference type="Proteomes" id="UP000078368"/>
    </source>
</evidence>
<keyword evidence="6" id="KW-0811">Translocation</keyword>
<proteinExistence type="predicted"/>
<comment type="subcellular location">
    <subcellularLocation>
        <location evidence="1">Membrane</location>
        <topology evidence="1">Single-pass membrane protein</topology>
    </subcellularLocation>
</comment>
<dbReference type="OrthoDB" id="3267321at2"/>
<dbReference type="STRING" id="1823756.A4H34_01655"/>
<evidence type="ECO:0000256" key="4">
    <source>
        <dbReference type="ARBA" id="ARBA00022927"/>
    </source>
</evidence>
<feature type="compositionally biased region" description="Low complexity" evidence="8">
    <location>
        <begin position="154"/>
        <end position="174"/>
    </location>
</feature>
<protein>
    <recommendedName>
        <fullName evidence="11">Sec-independent protein translocase protein TatB</fullName>
    </recommendedName>
</protein>
<reference evidence="9 10" key="1">
    <citation type="submission" date="2016-04" db="EMBL/GenBank/DDBJ databases">
        <title>Peptidophaga gingivicola gen. nov., sp. nov., isolated from human subgingival plaque.</title>
        <authorList>
            <person name="Beall C.J."/>
            <person name="Mokrzan E.M."/>
            <person name="Griffen A.L."/>
            <person name="Leys E.J."/>
        </authorList>
    </citation>
    <scope>NUCLEOTIDE SEQUENCE [LARGE SCALE GENOMIC DNA]</scope>
    <source>
        <strain evidence="9 10">BA112</strain>
    </source>
</reference>
<keyword evidence="5" id="KW-1133">Transmembrane helix</keyword>
<sequence length="228" mass="23699">MLGISGGEFLVLLVVGALVLGPKNIAEALRAMRKGIEALRQWSAGMRAEAGGELGVAEKEVAALANLDFRQLDPRRIVREAVREEMEAWMAMADAGGAGTLSSERGADPAGDGTNRAARTAERTAYSAAAFARTDFERANSRRTSSKRADPKGADAAATKGAQATQAPDAQATQGLDAQGPHKPAAHVPQEPAAQGPHKPSAQAEPKPNEKSTGEPSAARDSIEGDKL</sequence>
<dbReference type="PRINTS" id="PR01506">
    <property type="entry name" value="TATBPROTEIN"/>
</dbReference>
<accession>A0A179B3Y0</accession>
<feature type="region of interest" description="Disordered" evidence="8">
    <location>
        <begin position="97"/>
        <end position="228"/>
    </location>
</feature>
<evidence type="ECO:0000313" key="9">
    <source>
        <dbReference type="EMBL" id="OAP85923.1"/>
    </source>
</evidence>
<dbReference type="EMBL" id="LVZK01000001">
    <property type="protein sequence ID" value="OAP85923.1"/>
    <property type="molecule type" value="Genomic_DNA"/>
</dbReference>
<name>A0A179B3Y0_9ACTO</name>
<evidence type="ECO:0000256" key="8">
    <source>
        <dbReference type="SAM" id="MobiDB-lite"/>
    </source>
</evidence>
<evidence type="ECO:0000256" key="2">
    <source>
        <dbReference type="ARBA" id="ARBA00022448"/>
    </source>
</evidence>
<gene>
    <name evidence="9" type="ORF">A4H34_01655</name>
</gene>
<keyword evidence="3" id="KW-0812">Transmembrane</keyword>
<dbReference type="Proteomes" id="UP000078368">
    <property type="component" value="Unassembled WGS sequence"/>
</dbReference>
<dbReference type="Gene3D" id="1.20.5.3310">
    <property type="match status" value="1"/>
</dbReference>
<organism evidence="9 10">
    <name type="scientific">Peptidiphaga gingivicola</name>
    <dbReference type="NCBI Taxonomy" id="2741497"/>
    <lineage>
        <taxon>Bacteria</taxon>
        <taxon>Bacillati</taxon>
        <taxon>Actinomycetota</taxon>
        <taxon>Actinomycetes</taxon>
        <taxon>Actinomycetales</taxon>
        <taxon>Actinomycetaceae</taxon>
        <taxon>Peptidiphaga</taxon>
    </lineage>
</organism>
<evidence type="ECO:0000256" key="3">
    <source>
        <dbReference type="ARBA" id="ARBA00022692"/>
    </source>
</evidence>
<evidence type="ECO:0008006" key="11">
    <source>
        <dbReference type="Google" id="ProtNLM"/>
    </source>
</evidence>
<evidence type="ECO:0000256" key="1">
    <source>
        <dbReference type="ARBA" id="ARBA00004167"/>
    </source>
</evidence>
<comment type="caution">
    <text evidence="9">The sequence shown here is derived from an EMBL/GenBank/DDBJ whole genome shotgun (WGS) entry which is preliminary data.</text>
</comment>
<keyword evidence="10" id="KW-1185">Reference proteome</keyword>
<evidence type="ECO:0000256" key="6">
    <source>
        <dbReference type="ARBA" id="ARBA00023010"/>
    </source>
</evidence>
<keyword evidence="4" id="KW-0653">Protein transport</keyword>
<dbReference type="InterPro" id="IPR003369">
    <property type="entry name" value="TatA/B/E"/>
</dbReference>
<keyword evidence="2" id="KW-0813">Transport</keyword>